<dbReference type="CDD" id="cd07036">
    <property type="entry name" value="TPP_PYR_E1-PDHc-beta_like"/>
    <property type="match status" value="1"/>
</dbReference>
<evidence type="ECO:0000313" key="5">
    <source>
        <dbReference type="EMBL" id="MEK0185895.1"/>
    </source>
</evidence>
<dbReference type="PANTHER" id="PTHR43257">
    <property type="entry name" value="PYRUVATE DEHYDROGENASE E1 COMPONENT BETA SUBUNIT"/>
    <property type="match status" value="1"/>
</dbReference>
<dbReference type="Gene3D" id="3.40.50.920">
    <property type="match status" value="1"/>
</dbReference>
<proteinExistence type="predicted"/>
<dbReference type="GO" id="GO:0016491">
    <property type="term" value="F:oxidoreductase activity"/>
    <property type="evidence" value="ECO:0007669"/>
    <property type="project" value="UniProtKB-KW"/>
</dbReference>
<accession>A0ABU8YNA5</accession>
<dbReference type="RefSeq" id="WP_340541528.1">
    <property type="nucleotide sequence ID" value="NZ_JBBLXS010000160.1"/>
</dbReference>
<dbReference type="EC" id="1.2.4.-" evidence="5"/>
<evidence type="ECO:0000256" key="3">
    <source>
        <dbReference type="ARBA" id="ARBA00023052"/>
    </source>
</evidence>
<name>A0ABU8YNA5_9CYAN</name>
<dbReference type="SMART" id="SM00861">
    <property type="entry name" value="Transket_pyr"/>
    <property type="match status" value="1"/>
</dbReference>
<dbReference type="Pfam" id="PF02779">
    <property type="entry name" value="Transket_pyr"/>
    <property type="match status" value="1"/>
</dbReference>
<dbReference type="PANTHER" id="PTHR43257:SF2">
    <property type="entry name" value="PYRUVATE DEHYDROGENASE E1 COMPONENT SUBUNIT BETA"/>
    <property type="match status" value="1"/>
</dbReference>
<protein>
    <submittedName>
        <fullName evidence="5">Alpha-ketoacid dehydrogenase subunit beta</fullName>
        <ecNumber evidence="5">1.2.4.-</ecNumber>
    </submittedName>
</protein>
<dbReference type="InterPro" id="IPR009014">
    <property type="entry name" value="Transketo_C/PFOR_II"/>
</dbReference>
<keyword evidence="2 5" id="KW-0560">Oxidoreductase</keyword>
<comment type="caution">
    <text evidence="5">The sequence shown here is derived from an EMBL/GenBank/DDBJ whole genome shotgun (WGS) entry which is preliminary data.</text>
</comment>
<reference evidence="5 6" key="1">
    <citation type="journal article" date="2020" name="Harmful Algae">
        <title>Molecular and morphological characterization of a novel dihydroanatoxin-a producing Microcoleus species (cyanobacteria) from the Russian River, California, USA.</title>
        <authorList>
            <person name="Conklin K.Y."/>
            <person name="Stancheva R."/>
            <person name="Otten T.G."/>
            <person name="Fadness R."/>
            <person name="Boyer G.L."/>
            <person name="Read B."/>
            <person name="Zhang X."/>
            <person name="Sheath R.G."/>
        </authorList>
    </citation>
    <scope>NUCLEOTIDE SEQUENCE [LARGE SCALE GENOMIC DNA]</scope>
    <source>
        <strain evidence="5 6">PTRS2</strain>
    </source>
</reference>
<dbReference type="Proteomes" id="UP001384579">
    <property type="component" value="Unassembled WGS sequence"/>
</dbReference>
<dbReference type="InterPro" id="IPR033248">
    <property type="entry name" value="Transketolase_C"/>
</dbReference>
<feature type="domain" description="Transketolase-like pyrimidine-binding" evidence="4">
    <location>
        <begin position="6"/>
        <end position="180"/>
    </location>
</feature>
<keyword evidence="3" id="KW-0786">Thiamine pyrophosphate</keyword>
<keyword evidence="6" id="KW-1185">Reference proteome</keyword>
<dbReference type="InterPro" id="IPR005475">
    <property type="entry name" value="Transketolase-like_Pyr-bd"/>
</dbReference>
<organism evidence="5 6">
    <name type="scientific">Microcoleus anatoxicus PTRS2</name>
    <dbReference type="NCBI Taxonomy" id="2705321"/>
    <lineage>
        <taxon>Bacteria</taxon>
        <taxon>Bacillati</taxon>
        <taxon>Cyanobacteriota</taxon>
        <taxon>Cyanophyceae</taxon>
        <taxon>Oscillatoriophycideae</taxon>
        <taxon>Oscillatoriales</taxon>
        <taxon>Microcoleaceae</taxon>
        <taxon>Microcoleus</taxon>
        <taxon>Microcoleus anatoxicus</taxon>
    </lineage>
</organism>
<evidence type="ECO:0000259" key="4">
    <source>
        <dbReference type="SMART" id="SM00861"/>
    </source>
</evidence>
<dbReference type="EMBL" id="JBBLXS010000160">
    <property type="protein sequence ID" value="MEK0185895.1"/>
    <property type="molecule type" value="Genomic_DNA"/>
</dbReference>
<dbReference type="NCBIfam" id="NF006667">
    <property type="entry name" value="PRK09212.1"/>
    <property type="match status" value="1"/>
</dbReference>
<evidence type="ECO:0000256" key="1">
    <source>
        <dbReference type="ARBA" id="ARBA00001964"/>
    </source>
</evidence>
<dbReference type="SUPFAM" id="SSF52922">
    <property type="entry name" value="TK C-terminal domain-like"/>
    <property type="match status" value="1"/>
</dbReference>
<evidence type="ECO:0000313" key="6">
    <source>
        <dbReference type="Proteomes" id="UP001384579"/>
    </source>
</evidence>
<evidence type="ECO:0000256" key="2">
    <source>
        <dbReference type="ARBA" id="ARBA00023002"/>
    </source>
</evidence>
<sequence>MTQRELTFAQAIKEALTQAMVADSAVYVMGEGVPDPKGIFGTTLGLREKFGKERVLDMPLAENGMTGVAIGSALAGMRPVLVHQRVDFALLAMDQMVNNAAKWHYMFGGKASVPLVIRLVIGRGWGQGPQHSQSLQAWFAHVPGLKVVMPTTPYDAKGLLIAAIEDNNPVIFFEHRWLHQIFGPVPEEMYRVPLGKARKIREGHDVTIVSTSYMTLEALRAAELLSRDGIEAEIVDVRSLKPLDTETILESVRKTGRLIAADAAWRTLGFASEILAIVAEEAYPFLKCSPKRIALPDVYAPSSPAIANDYYPRAVDIVNAARTMMGLVVQTETELGILRETPLDVPDKRFTGPF</sequence>
<dbReference type="Gene3D" id="3.40.50.970">
    <property type="match status" value="1"/>
</dbReference>
<dbReference type="Pfam" id="PF02780">
    <property type="entry name" value="Transketolase_C"/>
    <property type="match status" value="1"/>
</dbReference>
<comment type="cofactor">
    <cofactor evidence="1">
        <name>thiamine diphosphate</name>
        <dbReference type="ChEBI" id="CHEBI:58937"/>
    </cofactor>
</comment>
<dbReference type="SUPFAM" id="SSF52518">
    <property type="entry name" value="Thiamin diphosphate-binding fold (THDP-binding)"/>
    <property type="match status" value="1"/>
</dbReference>
<gene>
    <name evidence="5" type="ORF">WMG39_13715</name>
</gene>
<dbReference type="InterPro" id="IPR029061">
    <property type="entry name" value="THDP-binding"/>
</dbReference>